<dbReference type="CDD" id="cd05232">
    <property type="entry name" value="UDP_G4E_4_SDR_e"/>
    <property type="match status" value="1"/>
</dbReference>
<evidence type="ECO:0000256" key="2">
    <source>
        <dbReference type="ARBA" id="ARBA00007637"/>
    </source>
</evidence>
<protein>
    <submittedName>
        <fullName evidence="4">Nucleoside-diphosphate-sugar epimerase</fullName>
    </submittedName>
</protein>
<dbReference type="PANTHER" id="PTHR43000">
    <property type="entry name" value="DTDP-D-GLUCOSE 4,6-DEHYDRATASE-RELATED"/>
    <property type="match status" value="1"/>
</dbReference>
<dbReference type="Pfam" id="PF01370">
    <property type="entry name" value="Epimerase"/>
    <property type="match status" value="1"/>
</dbReference>
<dbReference type="InterPro" id="IPR036291">
    <property type="entry name" value="NAD(P)-bd_dom_sf"/>
</dbReference>
<evidence type="ECO:0000259" key="3">
    <source>
        <dbReference type="Pfam" id="PF01370"/>
    </source>
</evidence>
<dbReference type="Gene3D" id="3.40.50.720">
    <property type="entry name" value="NAD(P)-binding Rossmann-like Domain"/>
    <property type="match status" value="1"/>
</dbReference>
<keyword evidence="5" id="KW-1185">Reference proteome</keyword>
<dbReference type="EMBL" id="FTOE01000001">
    <property type="protein sequence ID" value="SIS47341.1"/>
    <property type="molecule type" value="Genomic_DNA"/>
</dbReference>
<dbReference type="SUPFAM" id="SSF51735">
    <property type="entry name" value="NAD(P)-binding Rossmann-fold domains"/>
    <property type="match status" value="1"/>
</dbReference>
<accession>A0A1N7JDL6</accession>
<reference evidence="5" key="1">
    <citation type="submission" date="2017-01" db="EMBL/GenBank/DDBJ databases">
        <authorList>
            <person name="Varghese N."/>
            <person name="Submissions S."/>
        </authorList>
    </citation>
    <scope>NUCLEOTIDE SEQUENCE [LARGE SCALE GENOMIC DNA]</scope>
    <source>
        <strain evidence="5">DSM 22306</strain>
    </source>
</reference>
<dbReference type="OrthoDB" id="9801056at2"/>
<dbReference type="RefSeq" id="WP_054343114.1">
    <property type="nucleotide sequence ID" value="NZ_FTOE01000001.1"/>
</dbReference>
<comment type="pathway">
    <text evidence="1">Bacterial outer membrane biogenesis; LPS O-antigen biosynthesis.</text>
</comment>
<name>A0A1N7JDL6_9GAMM</name>
<evidence type="ECO:0000313" key="4">
    <source>
        <dbReference type="EMBL" id="SIS47341.1"/>
    </source>
</evidence>
<evidence type="ECO:0000256" key="1">
    <source>
        <dbReference type="ARBA" id="ARBA00005125"/>
    </source>
</evidence>
<dbReference type="Proteomes" id="UP000185999">
    <property type="component" value="Unassembled WGS sequence"/>
</dbReference>
<feature type="domain" description="NAD-dependent epimerase/dehydratase" evidence="3">
    <location>
        <begin position="7"/>
        <end position="226"/>
    </location>
</feature>
<dbReference type="InterPro" id="IPR001509">
    <property type="entry name" value="Epimerase_deHydtase"/>
</dbReference>
<dbReference type="AlphaFoldDB" id="A0A1N7JDL6"/>
<comment type="similarity">
    <text evidence="2">Belongs to the NAD(P)-dependent epimerase/dehydratase family.</text>
</comment>
<dbReference type="STRING" id="619304.SAMN05421760_101987"/>
<gene>
    <name evidence="4" type="ORF">SAMN05421760_101987</name>
</gene>
<organism evidence="4 5">
    <name type="scientific">Neptunomonas antarctica</name>
    <dbReference type="NCBI Taxonomy" id="619304"/>
    <lineage>
        <taxon>Bacteria</taxon>
        <taxon>Pseudomonadati</taxon>
        <taxon>Pseudomonadota</taxon>
        <taxon>Gammaproteobacteria</taxon>
        <taxon>Oceanospirillales</taxon>
        <taxon>Oceanospirillaceae</taxon>
        <taxon>Neptunomonas</taxon>
    </lineage>
</organism>
<evidence type="ECO:0000313" key="5">
    <source>
        <dbReference type="Proteomes" id="UP000185999"/>
    </source>
</evidence>
<proteinExistence type="inferred from homology"/>
<sequence length="318" mass="34315">MLDGVCVLITGANGFLGKHLIHVFSEKGIDVIGAYRAVSTSSDQNSVAIGNIDSMTDWSNVLKKRQVVIHTAARAHIMKDSAVDPLTAYREVNTAGTLHLARQAAMAGVKRFIFISSIKVNGETTTSLPAFAVNDTPAPQDPYGVSKMEAEDGLRKIAQDAGMEVVIIRPPLIYGPGVKANFRNLMKLANTAVPLPFGAIHNIRSMLYIGNLVGFIVKCIDHPAAANQTFLLSDGQDLSLTELLCLLRSSMKKPTRLVPVSASFFRVAGSVTGKRAVVDRLVGSLQVDSSKACELLNWQPPYTVEQGIKATTDHFLKE</sequence>